<keyword evidence="1" id="KW-0802">TPR repeat</keyword>
<accession>A0ABN8MYA3</accession>
<reference evidence="3 4" key="1">
    <citation type="submission" date="2022-05" db="EMBL/GenBank/DDBJ databases">
        <authorList>
            <consortium name="Genoscope - CEA"/>
            <person name="William W."/>
        </authorList>
    </citation>
    <scope>NUCLEOTIDE SEQUENCE [LARGE SCALE GENOMIC DNA]</scope>
</reference>
<dbReference type="InterPro" id="IPR019734">
    <property type="entry name" value="TPR_rpt"/>
</dbReference>
<gene>
    <name evidence="3" type="ORF">PEVE_00039726</name>
</gene>
<dbReference type="SUPFAM" id="SSF48452">
    <property type="entry name" value="TPR-like"/>
    <property type="match status" value="5"/>
</dbReference>
<name>A0ABN8MYA3_9CNID</name>
<comment type="caution">
    <text evidence="3">The sequence shown here is derived from an EMBL/GenBank/DDBJ whole genome shotgun (WGS) entry which is preliminary data.</text>
</comment>
<feature type="repeat" description="TPR" evidence="1">
    <location>
        <begin position="218"/>
        <end position="251"/>
    </location>
</feature>
<dbReference type="EMBL" id="CALNXI010000705">
    <property type="protein sequence ID" value="CAH3037041.1"/>
    <property type="molecule type" value="Genomic_DNA"/>
</dbReference>
<feature type="repeat" description="TPR" evidence="1">
    <location>
        <begin position="461"/>
        <end position="494"/>
    </location>
</feature>
<feature type="repeat" description="TPR" evidence="1">
    <location>
        <begin position="421"/>
        <end position="454"/>
    </location>
</feature>
<evidence type="ECO:0000256" key="1">
    <source>
        <dbReference type="PROSITE-ProRule" id="PRU00339"/>
    </source>
</evidence>
<dbReference type="InterPro" id="IPR024983">
    <property type="entry name" value="CHAT_dom"/>
</dbReference>
<sequence length="1243" mass="139520">MDNVDEVLEAFHIGFIVAAFVLKTGRVPAAIKLFKECLILLKSKALEGERELLASIHECIFLQMFNGYVLMKDRTNAMECGRDLLVLARRNGKKDVDQKVTYELAEMHLFLGRYQEAKEFYLKALSIMIETGDKKGLLACYKNLGSVLWSLGEFVEAKECHQKALAIAKESGDKYGECACYGSLGNVYKSQGEYVVAKDYYENALKVLKTFDDMEMEASIYGDLGNVLQSLGDYAKAIETHEKALKIAKNIGDKEKEAWCYRNLGSLFRSTGKHGQAVEFNEKALAIAKKEMGTRNKESEASCYINLGTVCHSLGKYAEAKEHSKKALHIAMVIGDRKMESLSYGNLGTVFESLGEYFKSKKNLEKALSISEELGDRQEEARHCGNLGVTFKSLGENDRAKEYHGRALKIRKEIGDRKGEASSYLNLGEVSRSVGKYGEAKEHIKKALMITKGIGNRENEAMCYGNLGTVLVRLGEFAEAYKYYKKALEIRSEIGHRQGEAADYANLGIAFEFQGRYTEAMKYIEMALEIFKEIGDRKGEAIGFGNLGSVFLSLGEYAKAQEYYCKALTIATDISHRETEAASCGHLGNVCRLLREYTKAKDYHEKALEISKETGDKGAEAWCYAQMGTLFRCLGEYAMAQENYEKSLAMSKQMGDRIGEASSYGKLGIVSLLQGEYAKAKEYHEKALLMSSEAEDIENEMDSLSNLAMIMLLEGNVNEAKSLLLAKIHKFERILSFMTDADDQMKISLFDEHAHAYQFLSFLFSRTKNPDQALYTVELGRARALADLMSVQYSLPKEISHNPQTWMGIESIMENERKCICLYISYAFHLILLWIIKSNEPIRLRAIDVNTCFVDKDFVRYVDEIFGTEIVRQFHTLYPEQCEDRSWFSSNTKEDSLAAARLVEDDNKDQQPIPTLSQCYNMIIAPVAEFLDEAEIIIVPDRYFFKVPFTALQDESGKYLSESFKIRIVPSLTTLKLIHDSPSDYHNQTGVLIVGDPDVGEVLYRGDVYKPPRLPFAEMEAEMITQLLEAKTLVGKQATKQAVLQSISSFSLVHFAAHGNAERGEIALAPSPASKTPPEENDYLLTIRDISKTRLRAKLVVLSCCHSACGHIKAEGAVGIARAFLGSGARSVLVALWAIEDKATKHFMSRFYEHLVLGESASESLHEAMKWMRANGFPDVGQWAPFMLIGDNVRFYEHLVLGESASESLHEAMKWMRANGFPDVGQWAPFMLIGDNVSFDFGN</sequence>
<dbReference type="InterPro" id="IPR011990">
    <property type="entry name" value="TPR-like_helical_dom_sf"/>
</dbReference>
<feature type="repeat" description="TPR" evidence="1">
    <location>
        <begin position="258"/>
        <end position="291"/>
    </location>
</feature>
<feature type="repeat" description="TPR" evidence="1">
    <location>
        <begin position="98"/>
        <end position="131"/>
    </location>
</feature>
<dbReference type="Pfam" id="PF13181">
    <property type="entry name" value="TPR_8"/>
    <property type="match status" value="1"/>
</dbReference>
<feature type="repeat" description="TPR" evidence="1">
    <location>
        <begin position="541"/>
        <end position="574"/>
    </location>
</feature>
<dbReference type="SMART" id="SM00028">
    <property type="entry name" value="TPR"/>
    <property type="match status" value="15"/>
</dbReference>
<feature type="repeat" description="TPR" evidence="1">
    <location>
        <begin position="501"/>
        <end position="534"/>
    </location>
</feature>
<dbReference type="PANTHER" id="PTHR10098:SF108">
    <property type="entry name" value="TETRATRICOPEPTIDE REPEAT PROTEIN 28"/>
    <property type="match status" value="1"/>
</dbReference>
<feature type="repeat" description="TPR" evidence="1">
    <location>
        <begin position="621"/>
        <end position="654"/>
    </location>
</feature>
<feature type="domain" description="CHAT" evidence="2">
    <location>
        <begin position="915"/>
        <end position="1191"/>
    </location>
</feature>
<dbReference type="PROSITE" id="PS50005">
    <property type="entry name" value="TPR"/>
    <property type="match status" value="10"/>
</dbReference>
<evidence type="ECO:0000313" key="3">
    <source>
        <dbReference type="EMBL" id="CAH3037041.1"/>
    </source>
</evidence>
<dbReference type="PANTHER" id="PTHR10098">
    <property type="entry name" value="RAPSYN-RELATED"/>
    <property type="match status" value="1"/>
</dbReference>
<keyword evidence="4" id="KW-1185">Reference proteome</keyword>
<dbReference type="Pfam" id="PF13374">
    <property type="entry name" value="TPR_10"/>
    <property type="match status" value="1"/>
</dbReference>
<protein>
    <recommendedName>
        <fullName evidence="2">CHAT domain-containing protein</fullName>
    </recommendedName>
</protein>
<proteinExistence type="predicted"/>
<feature type="repeat" description="TPR" evidence="1">
    <location>
        <begin position="341"/>
        <end position="374"/>
    </location>
</feature>
<evidence type="ECO:0000313" key="4">
    <source>
        <dbReference type="Proteomes" id="UP001159427"/>
    </source>
</evidence>
<dbReference type="Pfam" id="PF12770">
    <property type="entry name" value="CHAT"/>
    <property type="match status" value="1"/>
</dbReference>
<dbReference type="Gene3D" id="1.25.40.10">
    <property type="entry name" value="Tetratricopeptide repeat domain"/>
    <property type="match status" value="4"/>
</dbReference>
<evidence type="ECO:0000259" key="2">
    <source>
        <dbReference type="Pfam" id="PF12770"/>
    </source>
</evidence>
<dbReference type="Proteomes" id="UP001159427">
    <property type="component" value="Unassembled WGS sequence"/>
</dbReference>
<organism evidence="3 4">
    <name type="scientific">Porites evermanni</name>
    <dbReference type="NCBI Taxonomy" id="104178"/>
    <lineage>
        <taxon>Eukaryota</taxon>
        <taxon>Metazoa</taxon>
        <taxon>Cnidaria</taxon>
        <taxon>Anthozoa</taxon>
        <taxon>Hexacorallia</taxon>
        <taxon>Scleractinia</taxon>
        <taxon>Fungiina</taxon>
        <taxon>Poritidae</taxon>
        <taxon>Porites</taxon>
    </lineage>
</organism>
<dbReference type="Pfam" id="PF13424">
    <property type="entry name" value="TPR_12"/>
    <property type="match status" value="6"/>
</dbReference>
<feature type="repeat" description="TPR" evidence="1">
    <location>
        <begin position="661"/>
        <end position="694"/>
    </location>
</feature>
<dbReference type="PROSITE" id="PS50293">
    <property type="entry name" value="TPR_REGION"/>
    <property type="match status" value="2"/>
</dbReference>